<proteinExistence type="predicted"/>
<evidence type="ECO:0000313" key="2">
    <source>
        <dbReference type="Proteomes" id="UP000006671"/>
    </source>
</evidence>
<dbReference type="RefSeq" id="XP_002674148.1">
    <property type="nucleotide sequence ID" value="XM_002674102.1"/>
</dbReference>
<protein>
    <submittedName>
        <fullName evidence="1">Predicted protein</fullName>
    </submittedName>
</protein>
<accession>D2VPB5</accession>
<gene>
    <name evidence="1" type="ORF">NAEGRDRAFT_70796</name>
</gene>
<organism evidence="2">
    <name type="scientific">Naegleria gruberi</name>
    <name type="common">Amoeba</name>
    <dbReference type="NCBI Taxonomy" id="5762"/>
    <lineage>
        <taxon>Eukaryota</taxon>
        <taxon>Discoba</taxon>
        <taxon>Heterolobosea</taxon>
        <taxon>Tetramitia</taxon>
        <taxon>Eutetramitia</taxon>
        <taxon>Vahlkampfiidae</taxon>
        <taxon>Naegleria</taxon>
    </lineage>
</organism>
<sequence length="433" mass="50374">MQQQELRKRKQATQTSSVTNAKPMILEKCVDESCYTVLAILDCGEHVPVSQLCNIVNYGIPYGTTSSPMKFGMVSVVDRMKITSMAKEKQEPVIYFRNSDKTVWALEEHINGTYIFENTLGAKMILQKEKEETRSFISLDWIFSNRAKKSFTLHEQSDCTEQISDHVISSYDSKWNYSQLLVSNIPDDGSYYVIGTQFHNQSPQKDERIILFANFGKPKKHFKTFNLSSCYFLNCNYPTLFLEILDKFDPKLAVNNILIRYIQLRFEEFPEMTLDMACKYNRLEKRGEELFSGGQYSFLETVEDPILLHPLFFLFAFVDMRNDSNPALSKIGNHCEYLMKQDCLNSGETLGFIGKLRKLWDDSIEEAIVFNIENLSFPNIVQNHIRNRMISDQSVRLLLREFSIVSSVLQSEEWFFQTVKLSSLLYNWFKYGI</sequence>
<dbReference type="AlphaFoldDB" id="D2VPB5"/>
<name>D2VPB5_NAEGR</name>
<dbReference type="GeneID" id="8856078"/>
<dbReference type="VEuPathDB" id="AmoebaDB:NAEGRDRAFT_70796"/>
<dbReference type="KEGG" id="ngr:NAEGRDRAFT_70796"/>
<dbReference type="EMBL" id="GG738886">
    <property type="protein sequence ID" value="EFC41404.1"/>
    <property type="molecule type" value="Genomic_DNA"/>
</dbReference>
<evidence type="ECO:0000313" key="1">
    <source>
        <dbReference type="EMBL" id="EFC41404.1"/>
    </source>
</evidence>
<reference evidence="1 2" key="1">
    <citation type="journal article" date="2010" name="Cell">
        <title>The genome of Naegleria gruberi illuminates early eukaryotic versatility.</title>
        <authorList>
            <person name="Fritz-Laylin L.K."/>
            <person name="Prochnik S.E."/>
            <person name="Ginger M.L."/>
            <person name="Dacks J.B."/>
            <person name="Carpenter M.L."/>
            <person name="Field M.C."/>
            <person name="Kuo A."/>
            <person name="Paredez A."/>
            <person name="Chapman J."/>
            <person name="Pham J."/>
            <person name="Shu S."/>
            <person name="Neupane R."/>
            <person name="Cipriano M."/>
            <person name="Mancuso J."/>
            <person name="Tu H."/>
            <person name="Salamov A."/>
            <person name="Lindquist E."/>
            <person name="Shapiro H."/>
            <person name="Lucas S."/>
            <person name="Grigoriev I.V."/>
            <person name="Cande W.Z."/>
            <person name="Fulton C."/>
            <person name="Rokhsar D.S."/>
            <person name="Dawson S.C."/>
        </authorList>
    </citation>
    <scope>NUCLEOTIDE SEQUENCE [LARGE SCALE GENOMIC DNA]</scope>
    <source>
        <strain evidence="1 2">NEG-M</strain>
    </source>
</reference>
<dbReference type="InParanoid" id="D2VPB5"/>
<keyword evidence="2" id="KW-1185">Reference proteome</keyword>
<dbReference type="Proteomes" id="UP000006671">
    <property type="component" value="Unassembled WGS sequence"/>
</dbReference>